<dbReference type="InterPro" id="IPR036047">
    <property type="entry name" value="F-box-like_dom_sf"/>
</dbReference>
<organism evidence="2 3">
    <name type="scientific">Oryza sativa subsp. indica</name>
    <name type="common">Rice</name>
    <dbReference type="NCBI Taxonomy" id="39946"/>
    <lineage>
        <taxon>Eukaryota</taxon>
        <taxon>Viridiplantae</taxon>
        <taxon>Streptophyta</taxon>
        <taxon>Embryophyta</taxon>
        <taxon>Tracheophyta</taxon>
        <taxon>Spermatophyta</taxon>
        <taxon>Magnoliopsida</taxon>
        <taxon>Liliopsida</taxon>
        <taxon>Poales</taxon>
        <taxon>Poaceae</taxon>
        <taxon>BOP clade</taxon>
        <taxon>Oryzoideae</taxon>
        <taxon>Oryzeae</taxon>
        <taxon>Oryzinae</taxon>
        <taxon>Oryza</taxon>
        <taxon>Oryza sativa</taxon>
    </lineage>
</organism>
<name>A2X414_ORYSI</name>
<evidence type="ECO:0000313" key="2">
    <source>
        <dbReference type="EMBL" id="EAY85574.1"/>
    </source>
</evidence>
<accession>A2X414</accession>
<dbReference type="HOGENOM" id="CLU_1819043_0_0_1"/>
<dbReference type="PANTHER" id="PTHR38926">
    <property type="entry name" value="F-BOX DOMAIN CONTAINING PROTEIN, EXPRESSED"/>
    <property type="match status" value="1"/>
</dbReference>
<evidence type="ECO:0000313" key="3">
    <source>
        <dbReference type="Proteomes" id="UP000007015"/>
    </source>
</evidence>
<dbReference type="SUPFAM" id="SSF81383">
    <property type="entry name" value="F-box domain"/>
    <property type="match status" value="1"/>
</dbReference>
<dbReference type="Proteomes" id="UP000007015">
    <property type="component" value="Chromosome 2"/>
</dbReference>
<dbReference type="Gramene" id="BGIOSGA006595-TA">
    <property type="protein sequence ID" value="BGIOSGA006595-PA"/>
    <property type="gene ID" value="BGIOSGA006595"/>
</dbReference>
<proteinExistence type="predicted"/>
<dbReference type="Gene3D" id="1.20.1280.50">
    <property type="match status" value="1"/>
</dbReference>
<keyword evidence="3" id="KW-1185">Reference proteome</keyword>
<sequence length="142" mass="15563">MPPPPPPPPEWADLPVDAVLAVFERLGAAEVLMGAGVVCRSWLRAATREPRLWRRVDLTACFDPTVDMEAMARAAVDRAGGRLEHFAAERFVTDELLLYVAKSKTLQCATTTQTKHKKIYCSGLVALSTHVVDALWVGHVKG</sequence>
<reference evidence="2 3" key="1">
    <citation type="journal article" date="2005" name="PLoS Biol.">
        <title>The genomes of Oryza sativa: a history of duplications.</title>
        <authorList>
            <person name="Yu J."/>
            <person name="Wang J."/>
            <person name="Lin W."/>
            <person name="Li S."/>
            <person name="Li H."/>
            <person name="Zhou J."/>
            <person name="Ni P."/>
            <person name="Dong W."/>
            <person name="Hu S."/>
            <person name="Zeng C."/>
            <person name="Zhang J."/>
            <person name="Zhang Y."/>
            <person name="Li R."/>
            <person name="Xu Z."/>
            <person name="Li S."/>
            <person name="Li X."/>
            <person name="Zheng H."/>
            <person name="Cong L."/>
            <person name="Lin L."/>
            <person name="Yin J."/>
            <person name="Geng J."/>
            <person name="Li G."/>
            <person name="Shi J."/>
            <person name="Liu J."/>
            <person name="Lv H."/>
            <person name="Li J."/>
            <person name="Wang J."/>
            <person name="Deng Y."/>
            <person name="Ran L."/>
            <person name="Shi X."/>
            <person name="Wang X."/>
            <person name="Wu Q."/>
            <person name="Li C."/>
            <person name="Ren X."/>
            <person name="Wang J."/>
            <person name="Wang X."/>
            <person name="Li D."/>
            <person name="Liu D."/>
            <person name="Zhang X."/>
            <person name="Ji Z."/>
            <person name="Zhao W."/>
            <person name="Sun Y."/>
            <person name="Zhang Z."/>
            <person name="Bao J."/>
            <person name="Han Y."/>
            <person name="Dong L."/>
            <person name="Ji J."/>
            <person name="Chen P."/>
            <person name="Wu S."/>
            <person name="Liu J."/>
            <person name="Xiao Y."/>
            <person name="Bu D."/>
            <person name="Tan J."/>
            <person name="Yang L."/>
            <person name="Ye C."/>
            <person name="Zhang J."/>
            <person name="Xu J."/>
            <person name="Zhou Y."/>
            <person name="Yu Y."/>
            <person name="Zhang B."/>
            <person name="Zhuang S."/>
            <person name="Wei H."/>
            <person name="Liu B."/>
            <person name="Lei M."/>
            <person name="Yu H."/>
            <person name="Li Y."/>
            <person name="Xu H."/>
            <person name="Wei S."/>
            <person name="He X."/>
            <person name="Fang L."/>
            <person name="Zhang Z."/>
            <person name="Zhang Y."/>
            <person name="Huang X."/>
            <person name="Su Z."/>
            <person name="Tong W."/>
            <person name="Li J."/>
            <person name="Tong Z."/>
            <person name="Li S."/>
            <person name="Ye J."/>
            <person name="Wang L."/>
            <person name="Fang L."/>
            <person name="Lei T."/>
            <person name="Chen C."/>
            <person name="Chen H."/>
            <person name="Xu Z."/>
            <person name="Li H."/>
            <person name="Huang H."/>
            <person name="Zhang F."/>
            <person name="Xu H."/>
            <person name="Li N."/>
            <person name="Zhao C."/>
            <person name="Li S."/>
            <person name="Dong L."/>
            <person name="Huang Y."/>
            <person name="Li L."/>
            <person name="Xi Y."/>
            <person name="Qi Q."/>
            <person name="Li W."/>
            <person name="Zhang B."/>
            <person name="Hu W."/>
            <person name="Zhang Y."/>
            <person name="Tian X."/>
            <person name="Jiao Y."/>
            <person name="Liang X."/>
            <person name="Jin J."/>
            <person name="Gao L."/>
            <person name="Zheng W."/>
            <person name="Hao B."/>
            <person name="Liu S."/>
            <person name="Wang W."/>
            <person name="Yuan L."/>
            <person name="Cao M."/>
            <person name="McDermott J."/>
            <person name="Samudrala R."/>
            <person name="Wang J."/>
            <person name="Wong G.K."/>
            <person name="Yang H."/>
        </authorList>
    </citation>
    <scope>NUCLEOTIDE SEQUENCE [LARGE SCALE GENOMIC DNA]</scope>
    <source>
        <strain evidence="3">cv. 93-11</strain>
    </source>
</reference>
<dbReference type="FunFam" id="1.20.1280.50:FF:000037">
    <property type="entry name" value="F-box protein SKIP19"/>
    <property type="match status" value="1"/>
</dbReference>
<dbReference type="EMBL" id="CM000127">
    <property type="protein sequence ID" value="EAY85574.1"/>
    <property type="molecule type" value="Genomic_DNA"/>
</dbReference>
<dbReference type="InterPro" id="IPR001810">
    <property type="entry name" value="F-box_dom"/>
</dbReference>
<dbReference type="Pfam" id="PF12937">
    <property type="entry name" value="F-box-like"/>
    <property type="match status" value="1"/>
</dbReference>
<gene>
    <name evidence="2" type="ORF">OsI_06946</name>
</gene>
<dbReference type="AlphaFoldDB" id="A2X414"/>
<dbReference type="PANTHER" id="PTHR38926:SF2">
    <property type="entry name" value="F-BOX_LRR-REPEAT PROTEIN 21-RELATED"/>
    <property type="match status" value="1"/>
</dbReference>
<feature type="domain" description="F-box" evidence="1">
    <location>
        <begin position="11"/>
        <end position="58"/>
    </location>
</feature>
<protein>
    <recommendedName>
        <fullName evidence="1">F-box domain-containing protein</fullName>
    </recommendedName>
</protein>
<evidence type="ECO:0000259" key="1">
    <source>
        <dbReference type="Pfam" id="PF12937"/>
    </source>
</evidence>
<dbReference type="STRING" id="39946.A2X414"/>
<dbReference type="OMA" id="SERFYFQ"/>